<dbReference type="InterPro" id="IPR000821">
    <property type="entry name" value="Ala_racemase"/>
</dbReference>
<dbReference type="InterPro" id="IPR009006">
    <property type="entry name" value="Ala_racemase/Decarboxylase_C"/>
</dbReference>
<dbReference type="SUPFAM" id="SSF50621">
    <property type="entry name" value="Alanine racemase C-terminal domain-like"/>
    <property type="match status" value="1"/>
</dbReference>
<sequence>MIFTRRLWAEINMNSIRENYEAIRNAIGEGVKLCCVVKADGYGHGAVEICKLYHELGVDFLAVSNLDEALELRRAEIEEPILILGYTPANRCRDLSRQNISQAVYSLDYAKELSHWCEEFSVEVKTHIKLDTGMSRIGFMCQEFPRDNNSIEEIKEACSLPRIIPEGVFTHFAVADDGDNGEAYTKKQYENFIHTVDELEKQGIRFAIRHCSNSGAIMDYPSMRLDMVRAGIVLYGYAPSENMRNQLDLKPAMRLKTLISHVKTVKAGTTVSYGRTFTAAHDMRIATVPVGYADGYIRAYAEKGYMFVWDKTKKFGKNCPIIGRICMDQTMLDVTDFPEAQVGNVVVVFGNGNDGEPTAEDIASWGNTISYEVLCAVSKRVPRLYRTNWITGNVVYKI</sequence>
<evidence type="ECO:0000256" key="6">
    <source>
        <dbReference type="PIRSR" id="PIRSR600821-52"/>
    </source>
</evidence>
<dbReference type="Pfam" id="PF00842">
    <property type="entry name" value="Ala_racemase_C"/>
    <property type="match status" value="1"/>
</dbReference>
<evidence type="ECO:0000256" key="1">
    <source>
        <dbReference type="ARBA" id="ARBA00001933"/>
    </source>
</evidence>
<dbReference type="CDD" id="cd00430">
    <property type="entry name" value="PLPDE_III_AR"/>
    <property type="match status" value="1"/>
</dbReference>
<reference evidence="8" key="1">
    <citation type="submission" date="2021-01" db="EMBL/GenBank/DDBJ databases">
        <title>Genome public.</title>
        <authorList>
            <person name="Liu C."/>
            <person name="Sun Q."/>
        </authorList>
    </citation>
    <scope>NUCLEOTIDE SEQUENCE</scope>
    <source>
        <strain evidence="8">M6</strain>
    </source>
</reference>
<dbReference type="PROSITE" id="PS00395">
    <property type="entry name" value="ALANINE_RACEMASE"/>
    <property type="match status" value="1"/>
</dbReference>
<accession>A0A934TY85</accession>
<protein>
    <recommendedName>
        <fullName evidence="4">Alanine racemase</fullName>
        <ecNumber evidence="4">5.1.1.1</ecNumber>
    </recommendedName>
</protein>
<dbReference type="FunFam" id="3.20.20.10:FF:000002">
    <property type="entry name" value="Alanine racemase"/>
    <property type="match status" value="1"/>
</dbReference>
<dbReference type="EC" id="5.1.1.1" evidence="4"/>
<comment type="pathway">
    <text evidence="4">Amino-acid biosynthesis; D-alanine biosynthesis; D-alanine from L-alanine: step 1/1.</text>
</comment>
<comment type="caution">
    <text evidence="8">The sequence shown here is derived from an EMBL/GenBank/DDBJ whole genome shotgun (WGS) entry which is preliminary data.</text>
</comment>
<dbReference type="GO" id="GO:0030170">
    <property type="term" value="F:pyridoxal phosphate binding"/>
    <property type="evidence" value="ECO:0007669"/>
    <property type="project" value="UniProtKB-UniRule"/>
</dbReference>
<dbReference type="InterPro" id="IPR029066">
    <property type="entry name" value="PLP-binding_barrel"/>
</dbReference>
<evidence type="ECO:0000259" key="7">
    <source>
        <dbReference type="SMART" id="SM01005"/>
    </source>
</evidence>
<evidence type="ECO:0000313" key="8">
    <source>
        <dbReference type="EMBL" id="MBK6087452.1"/>
    </source>
</evidence>
<dbReference type="HAMAP" id="MF_01201">
    <property type="entry name" value="Ala_racemase"/>
    <property type="match status" value="1"/>
</dbReference>
<organism evidence="8 9">
    <name type="scientific">Ruminococcus difficilis</name>
    <dbReference type="NCBI Taxonomy" id="2763069"/>
    <lineage>
        <taxon>Bacteria</taxon>
        <taxon>Bacillati</taxon>
        <taxon>Bacillota</taxon>
        <taxon>Clostridia</taxon>
        <taxon>Eubacteriales</taxon>
        <taxon>Oscillospiraceae</taxon>
        <taxon>Ruminococcus</taxon>
    </lineage>
</organism>
<keyword evidence="2 4" id="KW-0663">Pyridoxal phosphate</keyword>
<dbReference type="InterPro" id="IPR020622">
    <property type="entry name" value="Ala_racemase_pyridoxalP-BS"/>
</dbReference>
<evidence type="ECO:0000256" key="2">
    <source>
        <dbReference type="ARBA" id="ARBA00022898"/>
    </source>
</evidence>
<dbReference type="Pfam" id="PF01168">
    <property type="entry name" value="Ala_racemase_N"/>
    <property type="match status" value="1"/>
</dbReference>
<keyword evidence="3 4" id="KW-0413">Isomerase</keyword>
<dbReference type="AlphaFoldDB" id="A0A934TY85"/>
<comment type="catalytic activity">
    <reaction evidence="4">
        <text>L-alanine = D-alanine</text>
        <dbReference type="Rhea" id="RHEA:20249"/>
        <dbReference type="ChEBI" id="CHEBI:57416"/>
        <dbReference type="ChEBI" id="CHEBI:57972"/>
        <dbReference type="EC" id="5.1.1.1"/>
    </reaction>
</comment>
<dbReference type="PANTHER" id="PTHR30511:SF0">
    <property type="entry name" value="ALANINE RACEMASE, CATABOLIC-RELATED"/>
    <property type="match status" value="1"/>
</dbReference>
<dbReference type="Gene3D" id="2.40.37.10">
    <property type="entry name" value="Lyase, Ornithine Decarboxylase, Chain A, domain 1"/>
    <property type="match status" value="1"/>
</dbReference>
<dbReference type="InterPro" id="IPR011079">
    <property type="entry name" value="Ala_racemase_C"/>
</dbReference>
<evidence type="ECO:0000256" key="5">
    <source>
        <dbReference type="PIRSR" id="PIRSR600821-50"/>
    </source>
</evidence>
<evidence type="ECO:0000313" key="9">
    <source>
        <dbReference type="Proteomes" id="UP000633365"/>
    </source>
</evidence>
<proteinExistence type="inferred from homology"/>
<feature type="binding site" evidence="4 6">
    <location>
        <position position="327"/>
    </location>
    <ligand>
        <name>substrate</name>
    </ligand>
</feature>
<dbReference type="InterPro" id="IPR001608">
    <property type="entry name" value="Ala_racemase_N"/>
</dbReference>
<dbReference type="GO" id="GO:0030632">
    <property type="term" value="P:D-alanine biosynthetic process"/>
    <property type="evidence" value="ECO:0007669"/>
    <property type="project" value="UniProtKB-UniRule"/>
</dbReference>
<keyword evidence="9" id="KW-1185">Reference proteome</keyword>
<feature type="binding site" evidence="4 6">
    <location>
        <position position="136"/>
    </location>
    <ligand>
        <name>substrate</name>
    </ligand>
</feature>
<dbReference type="GO" id="GO:0005829">
    <property type="term" value="C:cytosol"/>
    <property type="evidence" value="ECO:0007669"/>
    <property type="project" value="TreeGrafter"/>
</dbReference>
<gene>
    <name evidence="8" type="primary">alr</name>
    <name evidence="8" type="ORF">JKK62_02100</name>
</gene>
<dbReference type="NCBIfam" id="TIGR00492">
    <property type="entry name" value="alr"/>
    <property type="match status" value="1"/>
</dbReference>
<dbReference type="Proteomes" id="UP000633365">
    <property type="component" value="Unassembled WGS sequence"/>
</dbReference>
<dbReference type="Gene3D" id="3.20.20.10">
    <property type="entry name" value="Alanine racemase"/>
    <property type="match status" value="1"/>
</dbReference>
<comment type="function">
    <text evidence="4">Catalyzes the interconversion of L-alanine and D-alanine. May also act on other amino acids.</text>
</comment>
<evidence type="ECO:0000256" key="3">
    <source>
        <dbReference type="ARBA" id="ARBA00023235"/>
    </source>
</evidence>
<feature type="domain" description="Alanine racemase C-terminal" evidence="7">
    <location>
        <begin position="252"/>
        <end position="386"/>
    </location>
</feature>
<comment type="similarity">
    <text evidence="4">Belongs to the alanine racemase family.</text>
</comment>
<comment type="cofactor">
    <cofactor evidence="1 4 5">
        <name>pyridoxal 5'-phosphate</name>
        <dbReference type="ChEBI" id="CHEBI:597326"/>
    </cofactor>
</comment>
<dbReference type="EMBL" id="JAEQMG010000035">
    <property type="protein sequence ID" value="MBK6087452.1"/>
    <property type="molecule type" value="Genomic_DNA"/>
</dbReference>
<feature type="modified residue" description="N6-(pyridoxal phosphate)lysine" evidence="4 5">
    <location>
        <position position="38"/>
    </location>
</feature>
<dbReference type="GO" id="GO:0009252">
    <property type="term" value="P:peptidoglycan biosynthetic process"/>
    <property type="evidence" value="ECO:0007669"/>
    <property type="project" value="TreeGrafter"/>
</dbReference>
<feature type="active site" description="Proton acceptor; specific for L-alanine" evidence="4">
    <location>
        <position position="273"/>
    </location>
</feature>
<dbReference type="SUPFAM" id="SSF51419">
    <property type="entry name" value="PLP-binding barrel"/>
    <property type="match status" value="1"/>
</dbReference>
<feature type="active site" description="Proton acceptor; specific for D-alanine" evidence="4">
    <location>
        <position position="38"/>
    </location>
</feature>
<evidence type="ECO:0000256" key="4">
    <source>
        <dbReference type="HAMAP-Rule" id="MF_01201"/>
    </source>
</evidence>
<dbReference type="GO" id="GO:0008784">
    <property type="term" value="F:alanine racemase activity"/>
    <property type="evidence" value="ECO:0007669"/>
    <property type="project" value="UniProtKB-UniRule"/>
</dbReference>
<name>A0A934TY85_9FIRM</name>
<dbReference type="SMART" id="SM01005">
    <property type="entry name" value="Ala_racemase_C"/>
    <property type="match status" value="1"/>
</dbReference>
<dbReference type="PANTHER" id="PTHR30511">
    <property type="entry name" value="ALANINE RACEMASE"/>
    <property type="match status" value="1"/>
</dbReference>
<dbReference type="PRINTS" id="PR00992">
    <property type="entry name" value="ALARACEMASE"/>
</dbReference>